<name>A0A8S0Y6D0_9GAMM</name>
<dbReference type="AlphaFoldDB" id="A0A8S0Y6D0"/>
<comment type="caution">
    <text evidence="1">The sequence shown here is derived from an EMBL/GenBank/DDBJ whole genome shotgun (WGS) entry which is preliminary data.</text>
</comment>
<keyword evidence="2" id="KW-1185">Reference proteome</keyword>
<gene>
    <name evidence="1" type="ORF">METHB2_330006</name>
</gene>
<protein>
    <submittedName>
        <fullName evidence="1">Uncharacterized protein</fullName>
    </submittedName>
</protein>
<evidence type="ECO:0000313" key="1">
    <source>
        <dbReference type="EMBL" id="CAA9891053.1"/>
    </source>
</evidence>
<sequence length="191" mass="20980">MIGEIPLQYLAKLCALFRNRVMPAPMQVLPDFPQRRLHPITTHQTLERKPAAPGAATDVREPQEVERLRLAPLLVRRVVSPHGVRTRSTGSSAGAPRQFELLYALLHLGEEPFGIGSMLEPDDGIIGVTNDNHVPVRLTASPPVRPEVEDGVQIDVGQQRGDDRSLGRARCRLCHSALFQDSGLSPLANQP</sequence>
<reference evidence="1 2" key="1">
    <citation type="submission" date="2020-02" db="EMBL/GenBank/DDBJ databases">
        <authorList>
            <person name="Hogendoorn C."/>
        </authorList>
    </citation>
    <scope>NUCLEOTIDE SEQUENCE [LARGE SCALE GENOMIC DNA]</scope>
    <source>
        <strain evidence="1">METHB21</strain>
    </source>
</reference>
<accession>A0A8S0Y6D0</accession>
<organism evidence="1 2">
    <name type="scientific">Candidatus Methylobacter favarea</name>
    <dbReference type="NCBI Taxonomy" id="2707345"/>
    <lineage>
        <taxon>Bacteria</taxon>
        <taxon>Pseudomonadati</taxon>
        <taxon>Pseudomonadota</taxon>
        <taxon>Gammaproteobacteria</taxon>
        <taxon>Methylococcales</taxon>
        <taxon>Methylococcaceae</taxon>
        <taxon>Methylobacter</taxon>
    </lineage>
</organism>
<dbReference type="Proteomes" id="UP000494216">
    <property type="component" value="Unassembled WGS sequence"/>
</dbReference>
<dbReference type="EMBL" id="CADCXN010000062">
    <property type="protein sequence ID" value="CAA9891053.1"/>
    <property type="molecule type" value="Genomic_DNA"/>
</dbReference>
<evidence type="ECO:0000313" key="2">
    <source>
        <dbReference type="Proteomes" id="UP000494216"/>
    </source>
</evidence>
<proteinExistence type="predicted"/>